<dbReference type="Proteomes" id="UP000657075">
    <property type="component" value="Unassembled WGS sequence"/>
</dbReference>
<dbReference type="SUPFAM" id="SSF56601">
    <property type="entry name" value="beta-lactamase/transpeptidase-like"/>
    <property type="match status" value="1"/>
</dbReference>
<sequence length="451" mass="50484">MDYGEIEEYVLSRMRETGIPGLSIGIISGNELSYARGFGFRNIERGLPATPRTIYGIGSITKSFTALAILKLVEEGKLDLQDPVDKYVPIKLNPTGVVTIHHLLTHSSGLPALGYAEAYINSVLGLESKWLPLATPEDVLTFMRSAADWAVAKPGERYFYLNEGYVILGLIIKKVSGMLYEDFVRERILRPLGMGRTYFTAEEVLRDPEVATGYIIDREGRHIPSGFPFGITSDGGILSSVIDMSRYVLMLINRGELNGVKVLSRESIEEAEGGYIDVPWKIIGDEKYGYGLIVSQGFYGRKLVEHSGNVGVYTADIAYIPSDGVGVIIMANAQGYSLSMMGIYVLGKLLGHEPSELRPFMMESITRELEGIYEAYGGTVRVSVRRQGNYLIMRSVTKYTEETTIFVPEEMRRDYARFYTLMNGARIPAEFFMDGGKTVLIYERFRFIKRE</sequence>
<dbReference type="Proteomes" id="UP001060771">
    <property type="component" value="Chromosome"/>
</dbReference>
<dbReference type="Pfam" id="PF13969">
    <property type="entry name" value="Pab87_oct"/>
    <property type="match status" value="1"/>
</dbReference>
<dbReference type="Pfam" id="PF00144">
    <property type="entry name" value="Beta-lactamase"/>
    <property type="match status" value="1"/>
</dbReference>
<reference evidence="6" key="3">
    <citation type="submission" date="2022-09" db="EMBL/GenBank/DDBJ databases">
        <title>Complete genome sequence of Vulcanisaeta souniana.</title>
        <authorList>
            <person name="Kato S."/>
            <person name="Itoh T."/>
            <person name="Ohkuma M."/>
        </authorList>
    </citation>
    <scope>NUCLEOTIDE SEQUENCE [LARGE SCALE GENOMIC DNA]</scope>
    <source>
        <strain evidence="6">JCM 11219</strain>
    </source>
</reference>
<keyword evidence="4" id="KW-0378">Hydrolase</keyword>
<evidence type="ECO:0000313" key="4">
    <source>
        <dbReference type="EMBL" id="GGI84524.1"/>
    </source>
</evidence>
<dbReference type="Gene3D" id="3.40.710.10">
    <property type="entry name" value="DD-peptidase/beta-lactamase superfamily"/>
    <property type="match status" value="1"/>
</dbReference>
<feature type="domain" description="Beta-lactamase-related" evidence="1">
    <location>
        <begin position="10"/>
        <end position="335"/>
    </location>
</feature>
<dbReference type="InterPro" id="IPR025879">
    <property type="entry name" value="Pab87_oct"/>
</dbReference>
<dbReference type="AlphaFoldDB" id="A0A830E5G2"/>
<reference evidence="4" key="2">
    <citation type="submission" date="2020-09" db="EMBL/GenBank/DDBJ databases">
        <authorList>
            <person name="Sun Q."/>
            <person name="Ohkuma M."/>
        </authorList>
    </citation>
    <scope>NUCLEOTIDE SEQUENCE</scope>
    <source>
        <strain evidence="4">JCM 11219</strain>
    </source>
</reference>
<dbReference type="RefSeq" id="WP_188603955.1">
    <property type="nucleotide sequence ID" value="NZ_AP026830.1"/>
</dbReference>
<keyword evidence="6" id="KW-1185">Reference proteome</keyword>
<accession>A0A830E5G2</accession>
<dbReference type="Gene3D" id="2.40.128.210">
    <property type="entry name" value="Pab87 octamerisation domain"/>
    <property type="match status" value="1"/>
</dbReference>
<evidence type="ECO:0000259" key="2">
    <source>
        <dbReference type="Pfam" id="PF13969"/>
    </source>
</evidence>
<dbReference type="PANTHER" id="PTHR46825">
    <property type="entry name" value="D-ALANYL-D-ALANINE-CARBOXYPEPTIDASE/ENDOPEPTIDASE AMPH"/>
    <property type="match status" value="1"/>
</dbReference>
<evidence type="ECO:0000313" key="6">
    <source>
        <dbReference type="Proteomes" id="UP001060771"/>
    </source>
</evidence>
<dbReference type="PANTHER" id="PTHR46825:SF9">
    <property type="entry name" value="BETA-LACTAMASE-RELATED DOMAIN-CONTAINING PROTEIN"/>
    <property type="match status" value="1"/>
</dbReference>
<dbReference type="GO" id="GO:0016787">
    <property type="term" value="F:hydrolase activity"/>
    <property type="evidence" value="ECO:0007669"/>
    <property type="project" value="UniProtKB-KW"/>
</dbReference>
<evidence type="ECO:0000259" key="1">
    <source>
        <dbReference type="Pfam" id="PF00144"/>
    </source>
</evidence>
<protein>
    <submittedName>
        <fullName evidence="4">Serine hydrolase</fullName>
    </submittedName>
</protein>
<proteinExistence type="predicted"/>
<gene>
    <name evidence="4" type="ORF">GCM10007112_21920</name>
    <name evidence="3" type="ORF">Vsou_17560</name>
</gene>
<dbReference type="InterPro" id="IPR050491">
    <property type="entry name" value="AmpC-like"/>
</dbReference>
<dbReference type="InterPro" id="IPR001466">
    <property type="entry name" value="Beta-lactam-related"/>
</dbReference>
<evidence type="ECO:0000313" key="3">
    <source>
        <dbReference type="EMBL" id="BDR92663.1"/>
    </source>
</evidence>
<dbReference type="InterPro" id="IPR038164">
    <property type="entry name" value="Pab87_oct_sf"/>
</dbReference>
<dbReference type="GeneID" id="76207302"/>
<dbReference type="InterPro" id="IPR012338">
    <property type="entry name" value="Beta-lactam/transpept-like"/>
</dbReference>
<feature type="domain" description="Pab87 octamerisation" evidence="2">
    <location>
        <begin position="354"/>
        <end position="448"/>
    </location>
</feature>
<name>A0A830E5G2_9CREN</name>
<dbReference type="EMBL" id="BMNM01000011">
    <property type="protein sequence ID" value="GGI84524.1"/>
    <property type="molecule type" value="Genomic_DNA"/>
</dbReference>
<reference evidence="4" key="1">
    <citation type="journal article" date="2014" name="Int. J. Syst. Evol. Microbiol.">
        <title>Complete genome sequence of Corynebacterium casei LMG S-19264T (=DSM 44701T), isolated from a smear-ripened cheese.</title>
        <authorList>
            <consortium name="US DOE Joint Genome Institute (JGI-PGF)"/>
            <person name="Walter F."/>
            <person name="Albersmeier A."/>
            <person name="Kalinowski J."/>
            <person name="Ruckert C."/>
        </authorList>
    </citation>
    <scope>NUCLEOTIDE SEQUENCE</scope>
    <source>
        <strain evidence="4">JCM 11219</strain>
    </source>
</reference>
<evidence type="ECO:0000313" key="5">
    <source>
        <dbReference type="Proteomes" id="UP000657075"/>
    </source>
</evidence>
<reference evidence="3" key="4">
    <citation type="journal article" date="2023" name="Microbiol. Resour. Announc.">
        <title>Complete Genome Sequence of Vulcanisaeta souniana Strain IC-059, a Hyperthermophilic Archaeon Isolated from Hot Spring Water in Japan.</title>
        <authorList>
            <person name="Kato S."/>
            <person name="Itoh T."/>
            <person name="Wu L."/>
            <person name="Ma J."/>
            <person name="Ohkuma M."/>
        </authorList>
    </citation>
    <scope>NUCLEOTIDE SEQUENCE</scope>
    <source>
        <strain evidence="3">JCM 11219</strain>
    </source>
</reference>
<dbReference type="EMBL" id="AP026830">
    <property type="protein sequence ID" value="BDR92663.1"/>
    <property type="molecule type" value="Genomic_DNA"/>
</dbReference>
<organism evidence="4 5">
    <name type="scientific">Vulcanisaeta souniana JCM 11219</name>
    <dbReference type="NCBI Taxonomy" id="1293586"/>
    <lineage>
        <taxon>Archaea</taxon>
        <taxon>Thermoproteota</taxon>
        <taxon>Thermoprotei</taxon>
        <taxon>Thermoproteales</taxon>
        <taxon>Thermoproteaceae</taxon>
        <taxon>Vulcanisaeta</taxon>
    </lineage>
</organism>
<dbReference type="OrthoDB" id="111095at2157"/>